<evidence type="ECO:0000256" key="2">
    <source>
        <dbReference type="ARBA" id="ARBA00023002"/>
    </source>
</evidence>
<name>A0A5K1K086_9APHY</name>
<dbReference type="GO" id="GO:0016491">
    <property type="term" value="F:oxidoreductase activity"/>
    <property type="evidence" value="ECO:0007669"/>
    <property type="project" value="UniProtKB-KW"/>
</dbReference>
<dbReference type="Pfam" id="PF13561">
    <property type="entry name" value="adh_short_C2"/>
    <property type="match status" value="1"/>
</dbReference>
<comment type="similarity">
    <text evidence="1">Belongs to the short-chain dehydrogenases/reductases (SDR) family.</text>
</comment>
<dbReference type="PANTHER" id="PTHR43976">
    <property type="entry name" value="SHORT CHAIN DEHYDROGENASE"/>
    <property type="match status" value="1"/>
</dbReference>
<dbReference type="PRINTS" id="PR00081">
    <property type="entry name" value="GDHRDH"/>
</dbReference>
<dbReference type="Gene3D" id="3.40.50.720">
    <property type="entry name" value="NAD(P)-binding Rossmann-like Domain"/>
    <property type="match status" value="1"/>
</dbReference>
<dbReference type="InterPro" id="IPR002347">
    <property type="entry name" value="SDR_fam"/>
</dbReference>
<evidence type="ECO:0000256" key="1">
    <source>
        <dbReference type="ARBA" id="ARBA00006484"/>
    </source>
</evidence>
<dbReference type="AlphaFoldDB" id="A0A5K1K086"/>
<dbReference type="SUPFAM" id="SSF51735">
    <property type="entry name" value="NAD(P)-binding Rossmann-fold domains"/>
    <property type="match status" value="1"/>
</dbReference>
<reference evidence="4" key="1">
    <citation type="submission" date="2019-10" db="EMBL/GenBank/DDBJ databases">
        <authorList>
            <person name="Nor Muhammad N."/>
        </authorList>
    </citation>
    <scope>NUCLEOTIDE SEQUENCE</scope>
</reference>
<protein>
    <submittedName>
        <fullName evidence="4">Mannitol 1-phosphate dehydrogenase</fullName>
    </submittedName>
</protein>
<dbReference type="InterPro" id="IPR036291">
    <property type="entry name" value="NAD(P)-bd_dom_sf"/>
</dbReference>
<keyword evidence="2" id="KW-0560">Oxidoreductase</keyword>
<organism evidence="4">
    <name type="scientific">Ganoderma boninense</name>
    <dbReference type="NCBI Taxonomy" id="34458"/>
    <lineage>
        <taxon>Eukaryota</taxon>
        <taxon>Fungi</taxon>
        <taxon>Dikarya</taxon>
        <taxon>Basidiomycota</taxon>
        <taxon>Agaricomycotina</taxon>
        <taxon>Agaricomycetes</taxon>
        <taxon>Polyporales</taxon>
        <taxon>Polyporaceae</taxon>
        <taxon>Ganoderma</taxon>
    </lineage>
</organism>
<proteinExistence type="inferred from homology"/>
<sequence>MSDSAPRVWFITGTSTGLGRAVAEVALEKGDIVVGTARRPSTLDDLAQRYPKDRLLVLPLDVTRPDQVVDAFAEAARTFGRIDVVLNNAGKADVGEFEGIEDATARDLLETNFWGAEDETLEEERDAKSGADTLQPSSASARRTPPGAGGRLIQVSSLGGLVGMPACSFYCAAKFALEGASETLAAELDPAWNIKLTPSSPSIPQRWQVTIIEPGWIRTEVAPRASWSPEHPAYNQNPALPTTYIRKAGWDKVTVWKDARRSAEAFYKVACLPDPPLRVLVGKDAINATRKKIAALAANIDTFEALSEGLEE</sequence>
<dbReference type="InterPro" id="IPR051911">
    <property type="entry name" value="SDR_oxidoreductase"/>
</dbReference>
<accession>A0A5K1K086</accession>
<evidence type="ECO:0000313" key="4">
    <source>
        <dbReference type="EMBL" id="VWO98189.1"/>
    </source>
</evidence>
<dbReference type="PANTHER" id="PTHR43976:SF16">
    <property type="entry name" value="SHORT-CHAIN DEHYDROGENASE_REDUCTASE FAMILY PROTEIN"/>
    <property type="match status" value="1"/>
</dbReference>
<gene>
    <name evidence="4" type="primary">Q5GFD3</name>
</gene>
<feature type="region of interest" description="Disordered" evidence="3">
    <location>
        <begin position="119"/>
        <end position="149"/>
    </location>
</feature>
<dbReference type="PRINTS" id="PR00080">
    <property type="entry name" value="SDRFAMILY"/>
</dbReference>
<feature type="compositionally biased region" description="Polar residues" evidence="3">
    <location>
        <begin position="132"/>
        <end position="141"/>
    </location>
</feature>
<dbReference type="EMBL" id="LR726787">
    <property type="protein sequence ID" value="VWO98189.1"/>
    <property type="molecule type" value="Genomic_DNA"/>
</dbReference>
<evidence type="ECO:0000256" key="3">
    <source>
        <dbReference type="SAM" id="MobiDB-lite"/>
    </source>
</evidence>